<evidence type="ECO:0000313" key="2">
    <source>
        <dbReference type="EMBL" id="OGW98795.1"/>
    </source>
</evidence>
<dbReference type="PANTHER" id="PTHR43591:SF110">
    <property type="entry name" value="RHODANESE DOMAIN-CONTAINING PROTEIN"/>
    <property type="match status" value="1"/>
</dbReference>
<protein>
    <recommendedName>
        <fullName evidence="1">Methyltransferase type 11 domain-containing protein</fullName>
    </recommendedName>
</protein>
<dbReference type="InterPro" id="IPR029063">
    <property type="entry name" value="SAM-dependent_MTases_sf"/>
</dbReference>
<evidence type="ECO:0000313" key="3">
    <source>
        <dbReference type="Proteomes" id="UP000178187"/>
    </source>
</evidence>
<evidence type="ECO:0000259" key="1">
    <source>
        <dbReference type="Pfam" id="PF08241"/>
    </source>
</evidence>
<reference evidence="2 3" key="1">
    <citation type="journal article" date="2016" name="Nat. Commun.">
        <title>Thousands of microbial genomes shed light on interconnected biogeochemical processes in an aquifer system.</title>
        <authorList>
            <person name="Anantharaman K."/>
            <person name="Brown C.T."/>
            <person name="Hug L.A."/>
            <person name="Sharon I."/>
            <person name="Castelle C.J."/>
            <person name="Probst A.J."/>
            <person name="Thomas B.C."/>
            <person name="Singh A."/>
            <person name="Wilkins M.J."/>
            <person name="Karaoz U."/>
            <person name="Brodie E.L."/>
            <person name="Williams K.H."/>
            <person name="Hubbard S.S."/>
            <person name="Banfield J.F."/>
        </authorList>
    </citation>
    <scope>NUCLEOTIDE SEQUENCE [LARGE SCALE GENOMIC DNA]</scope>
</reference>
<dbReference type="Gene3D" id="3.40.50.150">
    <property type="entry name" value="Vaccinia Virus protein VP39"/>
    <property type="match status" value="1"/>
</dbReference>
<accession>A0A1G1L0Y6</accession>
<dbReference type="GO" id="GO:0008757">
    <property type="term" value="F:S-adenosylmethionine-dependent methyltransferase activity"/>
    <property type="evidence" value="ECO:0007669"/>
    <property type="project" value="InterPro"/>
</dbReference>
<comment type="caution">
    <text evidence="2">The sequence shown here is derived from an EMBL/GenBank/DDBJ whole genome shotgun (WGS) entry which is preliminary data.</text>
</comment>
<organism evidence="2 3">
    <name type="scientific">Candidatus Danuiimicrobium aquiferis</name>
    <dbReference type="NCBI Taxonomy" id="1801832"/>
    <lineage>
        <taxon>Bacteria</taxon>
        <taxon>Pseudomonadati</taxon>
        <taxon>Candidatus Omnitrophota</taxon>
        <taxon>Candidatus Danuiimicrobium</taxon>
    </lineage>
</organism>
<dbReference type="InterPro" id="IPR013216">
    <property type="entry name" value="Methyltransf_11"/>
</dbReference>
<proteinExistence type="predicted"/>
<dbReference type="EMBL" id="MHFR01000028">
    <property type="protein sequence ID" value="OGW98795.1"/>
    <property type="molecule type" value="Genomic_DNA"/>
</dbReference>
<feature type="domain" description="Methyltransferase type 11" evidence="1">
    <location>
        <begin position="49"/>
        <end position="140"/>
    </location>
</feature>
<dbReference type="CDD" id="cd02440">
    <property type="entry name" value="AdoMet_MTases"/>
    <property type="match status" value="1"/>
</dbReference>
<dbReference type="Pfam" id="PF08241">
    <property type="entry name" value="Methyltransf_11"/>
    <property type="match status" value="1"/>
</dbReference>
<dbReference type="Proteomes" id="UP000178187">
    <property type="component" value="Unassembled WGS sequence"/>
</dbReference>
<dbReference type="AlphaFoldDB" id="A0A1G1L0Y6"/>
<sequence length="241" mass="27799">MTNISETESFARANFPLQAGFDPAVVKAFKSAYRKLSARLNIEKGKQILDLGCGRGLVIEALHDISGWLTGFDFSHEFLTCAKKRNSSVKFIQGDMEAIPLLDEKFDVILAITSIEFTKNREKTLAEINRVLKKNGLCYFEFRNEDFFLPRLLSNFIREFLVKFGVLAPIKQKDFTDLKYSEWKNLIQKAGFYILSEFPSLRPWNYGNLLTKLKNLCIEICKYILPLSKQYMVSFSCEKRA</sequence>
<name>A0A1G1L0Y6_9BACT</name>
<dbReference type="PANTHER" id="PTHR43591">
    <property type="entry name" value="METHYLTRANSFERASE"/>
    <property type="match status" value="1"/>
</dbReference>
<gene>
    <name evidence="2" type="ORF">A3G33_01145</name>
</gene>
<dbReference type="SUPFAM" id="SSF53335">
    <property type="entry name" value="S-adenosyl-L-methionine-dependent methyltransferases"/>
    <property type="match status" value="1"/>
</dbReference>